<proteinExistence type="predicted"/>
<dbReference type="VEuPathDB" id="TriTrypDB:LmxM.25.0690"/>
<dbReference type="KEGG" id="lmi:LMXM_25_0690"/>
<gene>
    <name evidence="2" type="ORF">LMXM_25_0690</name>
</gene>
<dbReference type="GeneID" id="13449238"/>
<sequence>MSSAAAAQLQRLLDGYVSASLDGHERKLLPNGNSAYARSSHTLALDAADVMSCLPFFASVLGAAHSSATSRRVVRLAPSQAFMATTGPVTRPTVEEARASDALSSFILYLGDVVERHLDAFMLAVSVGPPFSTLHFAVELRHGNASDGRSNKESSWHDCSVSERGHRGGGGPYVNFVAWVALEVYRLLARGAESRQRERRAAGGATSADAGARTDAYIRWEREIGERVSAAVAAVQQLGTKRTNCSDVSWQDMLRTISSAPDAHLDDVFATHPHFFYLFMCTELLPDLQWRLRRCGEPPLVRLREALRSTAAVAHTDDQHPTYQTVSLSTAFWADTVLLLCGESTAAASRIGAETAMCNESGSTPTATTPAQTSVFVAAAVASSLAAPLLRPACHWIDRIASFTSAAPHSQGYPVVTEEQSRAQAVMHILDVCMRSLQLVPLPMYDGCDADMPLSLGSCEMAGSWLIPSTSSPLHVRPMPLFGLQRQRRAVVLPGLSIAATRIRSLAAAYSGKASIVDAAAPDVSAPAGTCVWSPAGSLAQVLWAETQLSSSAVSPCCDDTNAPFTSVSAVPNSRLYPVELLLLFEDMPSDAETLARLRAALDVEAREGWVVLAVQASVPKAAQQCIESTWGTDVRPVLLLSAVGRWGLQQLALRFNVQPNTSATDLRCLRGVRRGLCSDSGADQPQERRGCGVAALPLRGQQYAPSSSLSANDGAQHQQRGKGYSRHARYAAAFVEEREHYLFVVGERTDALEPSICNASAAMESERTTGSVADCAAAVSQARSAALQLQSSPPTLFPPTISMHFRDDSGESSSSESSDSRSFSSGSTFSDTTTAAAMAAGGSDERVMRAWYGDPAVPPIPFVVASVLVGAATRGAQQELVYDIGYHWRLLLHQLVLPEPLCGRVPTSGKRGATAMAIRKLDSLLQSPLPNECASASLAGVPTAYTPEQLRVLGALRDALLSYELLSLQHGPEGRTLDESWQVLQGYTEPPTSPCEGCTKAPAESWLAVQSAYLAVADCLDELCLTVVLGGGNDASANNGASQDSATRGLYFFPVI</sequence>
<feature type="region of interest" description="Disordered" evidence="1">
    <location>
        <begin position="705"/>
        <end position="724"/>
    </location>
</feature>
<name>E9AXE6_LEIMU</name>
<dbReference type="Proteomes" id="UP000007259">
    <property type="component" value="Chromosome 25"/>
</dbReference>
<dbReference type="RefSeq" id="XP_003876122.1">
    <property type="nucleotide sequence ID" value="XM_003876073.1"/>
</dbReference>
<evidence type="ECO:0000256" key="1">
    <source>
        <dbReference type="SAM" id="MobiDB-lite"/>
    </source>
</evidence>
<accession>E9AXE6</accession>
<dbReference type="OrthoDB" id="273579at2759"/>
<dbReference type="EMBL" id="FR799578">
    <property type="protein sequence ID" value="CBZ27637.1"/>
    <property type="molecule type" value="Genomic_DNA"/>
</dbReference>
<dbReference type="AlphaFoldDB" id="E9AXE6"/>
<feature type="compositionally biased region" description="Low complexity" evidence="1">
    <location>
        <begin position="812"/>
        <end position="830"/>
    </location>
</feature>
<protein>
    <submittedName>
        <fullName evidence="2">Uncharacterized protein</fullName>
    </submittedName>
</protein>
<evidence type="ECO:0000313" key="3">
    <source>
        <dbReference type="Proteomes" id="UP000007259"/>
    </source>
</evidence>
<dbReference type="OMA" id="WVALEVY"/>
<keyword evidence="3" id="KW-1185">Reference proteome</keyword>
<organism evidence="2 3">
    <name type="scientific">Leishmania mexicana (strain MHOM/GT/2001/U1103)</name>
    <dbReference type="NCBI Taxonomy" id="929439"/>
    <lineage>
        <taxon>Eukaryota</taxon>
        <taxon>Discoba</taxon>
        <taxon>Euglenozoa</taxon>
        <taxon>Kinetoplastea</taxon>
        <taxon>Metakinetoplastina</taxon>
        <taxon>Trypanosomatida</taxon>
        <taxon>Trypanosomatidae</taxon>
        <taxon>Leishmaniinae</taxon>
        <taxon>Leishmania</taxon>
    </lineage>
</organism>
<reference evidence="2 3" key="1">
    <citation type="journal article" date="2011" name="Genome Res.">
        <title>Chromosome and gene copy number variation allow major structural change between species and strains of Leishmania.</title>
        <authorList>
            <person name="Rogers M.B."/>
            <person name="Hilley J.D."/>
            <person name="Dickens N.J."/>
            <person name="Wilkes J."/>
            <person name="Bates P.A."/>
            <person name="Depledge D.P."/>
            <person name="Harris D."/>
            <person name="Her Y."/>
            <person name="Herzyk P."/>
            <person name="Imamura H."/>
            <person name="Otto T.D."/>
            <person name="Sanders M."/>
            <person name="Seeger K."/>
            <person name="Dujardin J.C."/>
            <person name="Berriman M."/>
            <person name="Smith D.F."/>
            <person name="Hertz-Fowler C."/>
            <person name="Mottram J.C."/>
        </authorList>
    </citation>
    <scope>NUCLEOTIDE SEQUENCE [LARGE SCALE GENOMIC DNA]</scope>
    <source>
        <strain evidence="2 3">MHOM/GT/2001/U1103</strain>
    </source>
</reference>
<feature type="compositionally biased region" description="Polar residues" evidence="1">
    <location>
        <begin position="705"/>
        <end position="719"/>
    </location>
</feature>
<dbReference type="PhylomeDB" id="E9AXE6"/>
<feature type="region of interest" description="Disordered" evidence="1">
    <location>
        <begin position="791"/>
        <end position="830"/>
    </location>
</feature>
<evidence type="ECO:0000313" key="2">
    <source>
        <dbReference type="EMBL" id="CBZ27637.1"/>
    </source>
</evidence>